<evidence type="ECO:0000313" key="14">
    <source>
        <dbReference type="Proteomes" id="UP000887572"/>
    </source>
</evidence>
<feature type="domain" description="SAM-dependent MTase RsmB/NOP-type" evidence="13">
    <location>
        <begin position="173"/>
        <end position="491"/>
    </location>
</feature>
<dbReference type="InterPro" id="IPR029063">
    <property type="entry name" value="SAM-dependent_MTases_sf"/>
</dbReference>
<keyword evidence="5 11" id="KW-0949">S-adenosyl-L-methionine</keyword>
<dbReference type="PRINTS" id="PR02008">
    <property type="entry name" value="RCMTFAMILY"/>
</dbReference>
<evidence type="ECO:0000256" key="10">
    <source>
        <dbReference type="ARBA" id="ARBA00049302"/>
    </source>
</evidence>
<comment type="similarity">
    <text evidence="11">Belongs to the class I-like SAM-binding methyltransferase superfamily. RsmB/NOP family.</text>
</comment>
<dbReference type="GO" id="GO:0003723">
    <property type="term" value="F:RNA binding"/>
    <property type="evidence" value="ECO:0007669"/>
    <property type="project" value="UniProtKB-UniRule"/>
</dbReference>
<dbReference type="InterPro" id="IPR001678">
    <property type="entry name" value="MeTrfase_RsmB-F_NOP2_dom"/>
</dbReference>
<evidence type="ECO:0000256" key="3">
    <source>
        <dbReference type="ARBA" id="ARBA00022603"/>
    </source>
</evidence>
<evidence type="ECO:0000259" key="13">
    <source>
        <dbReference type="PROSITE" id="PS51686"/>
    </source>
</evidence>
<evidence type="ECO:0000256" key="9">
    <source>
        <dbReference type="ARBA" id="ARBA00042050"/>
    </source>
</evidence>
<dbReference type="WBParaSite" id="Gr19_v10_g13880.t1">
    <property type="protein sequence ID" value="Gr19_v10_g13880.t1"/>
    <property type="gene ID" value="Gr19_v10_g13880"/>
</dbReference>
<dbReference type="Gene3D" id="3.40.50.150">
    <property type="entry name" value="Vaccinia Virus protein VP39"/>
    <property type="match status" value="1"/>
</dbReference>
<keyword evidence="6 11" id="KW-0694">RNA-binding</keyword>
<organism evidence="14 15">
    <name type="scientific">Globodera rostochiensis</name>
    <name type="common">Golden nematode worm</name>
    <name type="synonym">Heterodera rostochiensis</name>
    <dbReference type="NCBI Taxonomy" id="31243"/>
    <lineage>
        <taxon>Eukaryota</taxon>
        <taxon>Metazoa</taxon>
        <taxon>Ecdysozoa</taxon>
        <taxon>Nematoda</taxon>
        <taxon>Chromadorea</taxon>
        <taxon>Rhabditida</taxon>
        <taxon>Tylenchina</taxon>
        <taxon>Tylenchomorpha</taxon>
        <taxon>Tylenchoidea</taxon>
        <taxon>Heteroderidae</taxon>
        <taxon>Heteroderinae</taxon>
        <taxon>Globodera</taxon>
    </lineage>
</organism>
<dbReference type="Gene3D" id="6.20.240.40">
    <property type="match status" value="1"/>
</dbReference>
<keyword evidence="3 11" id="KW-0489">Methyltransferase</keyword>
<keyword evidence="7" id="KW-0809">Transit peptide</keyword>
<evidence type="ECO:0000256" key="8">
    <source>
        <dbReference type="ARBA" id="ARBA00023128"/>
    </source>
</evidence>
<dbReference type="SUPFAM" id="SSF53335">
    <property type="entry name" value="S-adenosyl-L-methionine-dependent methyltransferases"/>
    <property type="match status" value="1"/>
</dbReference>
<evidence type="ECO:0000256" key="7">
    <source>
        <dbReference type="ARBA" id="ARBA00022946"/>
    </source>
</evidence>
<evidence type="ECO:0000256" key="5">
    <source>
        <dbReference type="ARBA" id="ARBA00022691"/>
    </source>
</evidence>
<keyword evidence="2" id="KW-0698">rRNA processing</keyword>
<proteinExistence type="inferred from homology"/>
<dbReference type="Pfam" id="PF01189">
    <property type="entry name" value="Methyltr_RsmB-F"/>
    <property type="match status" value="1"/>
</dbReference>
<dbReference type="GO" id="GO:0005762">
    <property type="term" value="C:mitochondrial large ribosomal subunit"/>
    <property type="evidence" value="ECO:0007669"/>
    <property type="project" value="TreeGrafter"/>
</dbReference>
<protein>
    <recommendedName>
        <fullName evidence="9">NOL1/NOP2/Sun domain family member 4</fullName>
    </recommendedName>
</protein>
<evidence type="ECO:0000256" key="6">
    <source>
        <dbReference type="ARBA" id="ARBA00022884"/>
    </source>
</evidence>
<dbReference type="FunFam" id="3.40.50.150:FF:000055">
    <property type="entry name" value="5-methylcytosine rRNA methyltransferase NSUN4"/>
    <property type="match status" value="1"/>
</dbReference>
<dbReference type="GO" id="GO:0008173">
    <property type="term" value="F:RNA methyltransferase activity"/>
    <property type="evidence" value="ECO:0007669"/>
    <property type="project" value="InterPro"/>
</dbReference>
<feature type="binding site" evidence="11">
    <location>
        <position position="342"/>
    </location>
    <ligand>
        <name>S-adenosyl-L-methionine</name>
        <dbReference type="ChEBI" id="CHEBI:59789"/>
    </ligand>
</feature>
<feature type="binding site" evidence="11">
    <location>
        <position position="361"/>
    </location>
    <ligand>
        <name>S-adenosyl-L-methionine</name>
        <dbReference type="ChEBI" id="CHEBI:59789"/>
    </ligand>
</feature>
<keyword evidence="8" id="KW-0496">Mitochondrion</keyword>
<dbReference type="InterPro" id="IPR049560">
    <property type="entry name" value="MeTrfase_RsmB-F_NOP2_cat"/>
</dbReference>
<feature type="binding site" evidence="11">
    <location>
        <position position="309"/>
    </location>
    <ligand>
        <name>S-adenosyl-L-methionine</name>
        <dbReference type="ChEBI" id="CHEBI:59789"/>
    </ligand>
</feature>
<dbReference type="Proteomes" id="UP000887572">
    <property type="component" value="Unplaced"/>
</dbReference>
<sequence>MYEFLRILRFHSAQLEQRVSKSGSPRFKPKMAKVRPLRTPTMLALDNFDFYYGPIFGEKWPSIRLGLLTRKKFVAVLNRFSTKFEVNKEILKSLGTVNLMESMQISEETSNRLVKRKREMDRKAAQSHANDDDNSQSEEEAEDGLSDEQDRSEEDIASRLDIGMEMFQPSTKVIDHGREESKRWRRIRNRDKGALEMLTSKRVINDSNFKVTGLEGVDETLPMVEDVLVYPHNLELFAHPRMCIDGFPEPLKDRNNISSWWLLDGGSVLPVLALDLRDDDVVLDMCASPGGKSLLILQTGKFASLVCNDHSLFRLGQLRRALALHVPANSEVSSQVILKRKDASSVEAWTDTDIYDKVLLDASCTTDRRAVTVDDGNIFAATMTGERLDLPQLQTKMMVNALRSVRVGGSVVYSTCTLSPTQNEIVVENACALAGTHYGIQTVERSLKRMENRLANTGLFQFSADCRRGSLLLPNLLSNYGPTYVCKISRIL</sequence>
<comment type="subcellular location">
    <subcellularLocation>
        <location evidence="1">Mitochondrion</location>
    </subcellularLocation>
</comment>
<keyword evidence="14" id="KW-1185">Reference proteome</keyword>
<accession>A0A914H4Z9</accession>
<name>A0A914H4Z9_GLORO</name>
<dbReference type="PANTHER" id="PTHR22808:SF3">
    <property type="entry name" value="5-METHYLCYTOSINE RRNA METHYLTRANSFERASE NSUN4"/>
    <property type="match status" value="1"/>
</dbReference>
<dbReference type="AlphaFoldDB" id="A0A914H4Z9"/>
<evidence type="ECO:0000256" key="4">
    <source>
        <dbReference type="ARBA" id="ARBA00022679"/>
    </source>
</evidence>
<evidence type="ECO:0000256" key="11">
    <source>
        <dbReference type="PROSITE-ProRule" id="PRU01023"/>
    </source>
</evidence>
<evidence type="ECO:0000256" key="1">
    <source>
        <dbReference type="ARBA" id="ARBA00004173"/>
    </source>
</evidence>
<dbReference type="GO" id="GO:0031167">
    <property type="term" value="P:rRNA methylation"/>
    <property type="evidence" value="ECO:0007669"/>
    <property type="project" value="TreeGrafter"/>
</dbReference>
<dbReference type="InterPro" id="IPR023267">
    <property type="entry name" value="RCMT"/>
</dbReference>
<feature type="active site" description="Nucleophile" evidence="11">
    <location>
        <position position="416"/>
    </location>
</feature>
<feature type="compositionally biased region" description="Acidic residues" evidence="12">
    <location>
        <begin position="132"/>
        <end position="153"/>
    </location>
</feature>
<dbReference type="PANTHER" id="PTHR22808">
    <property type="entry name" value="NCL1 YEAST -RELATED NOL1/NOP2/FMU SUN DOMAIN-CONTAINING"/>
    <property type="match status" value="1"/>
</dbReference>
<evidence type="ECO:0000256" key="12">
    <source>
        <dbReference type="SAM" id="MobiDB-lite"/>
    </source>
</evidence>
<comment type="caution">
    <text evidence="11">Lacks conserved residue(s) required for the propagation of feature annotation.</text>
</comment>
<evidence type="ECO:0000256" key="2">
    <source>
        <dbReference type="ARBA" id="ARBA00022552"/>
    </source>
</evidence>
<dbReference type="PROSITE" id="PS51686">
    <property type="entry name" value="SAM_MT_RSMB_NOP"/>
    <property type="match status" value="1"/>
</dbReference>
<evidence type="ECO:0000313" key="15">
    <source>
        <dbReference type="WBParaSite" id="Gr19_v10_g13880.t1"/>
    </source>
</evidence>
<reference evidence="15" key="1">
    <citation type="submission" date="2022-11" db="UniProtKB">
        <authorList>
            <consortium name="WormBaseParasite"/>
        </authorList>
    </citation>
    <scope>IDENTIFICATION</scope>
</reference>
<comment type="catalytic activity">
    <reaction evidence="10">
        <text>a cytidine in rRNA + S-adenosyl-L-methionine = a 5-methylcytidine in rRNA + S-adenosyl-L-homocysteine + H(+)</text>
        <dbReference type="Rhea" id="RHEA:61484"/>
        <dbReference type="Rhea" id="RHEA-COMP:15836"/>
        <dbReference type="Rhea" id="RHEA-COMP:15837"/>
        <dbReference type="ChEBI" id="CHEBI:15378"/>
        <dbReference type="ChEBI" id="CHEBI:57856"/>
        <dbReference type="ChEBI" id="CHEBI:59789"/>
        <dbReference type="ChEBI" id="CHEBI:74483"/>
        <dbReference type="ChEBI" id="CHEBI:82748"/>
    </reaction>
</comment>
<feature type="region of interest" description="Disordered" evidence="12">
    <location>
        <begin position="108"/>
        <end position="153"/>
    </location>
</feature>
<keyword evidence="4 11" id="KW-0808">Transferase</keyword>